<proteinExistence type="predicted"/>
<protein>
    <submittedName>
        <fullName evidence="2">Uncharacterized protein</fullName>
    </submittedName>
</protein>
<accession>A0A2A6Z706</accession>
<name>A0A2A6Z706_9FIRM</name>
<organism evidence="2 3">
    <name type="scientific">Faecalibacterium langellae</name>
    <dbReference type="NCBI Taxonomy" id="3435293"/>
    <lineage>
        <taxon>Bacteria</taxon>
        <taxon>Bacillati</taxon>
        <taxon>Bacillota</taxon>
        <taxon>Clostridia</taxon>
        <taxon>Eubacteriales</taxon>
        <taxon>Oscillospiraceae</taxon>
        <taxon>Faecalibacterium</taxon>
    </lineage>
</organism>
<dbReference type="EMBL" id="NMTQ01000037">
    <property type="protein sequence ID" value="PDX57156.1"/>
    <property type="molecule type" value="Genomic_DNA"/>
</dbReference>
<keyword evidence="3" id="KW-1185">Reference proteome</keyword>
<comment type="caution">
    <text evidence="2">The sequence shown here is derived from an EMBL/GenBank/DDBJ whole genome shotgun (WGS) entry which is preliminary data.</text>
</comment>
<evidence type="ECO:0000313" key="3">
    <source>
        <dbReference type="Proteomes" id="UP000220752"/>
    </source>
</evidence>
<dbReference type="AlphaFoldDB" id="A0A2A6Z706"/>
<reference evidence="2 3" key="1">
    <citation type="journal article" date="2017" name="Front. Microbiol.">
        <title>New Insights into the Diversity of the Genus Faecalibacterium.</title>
        <authorList>
            <person name="Benevides L."/>
            <person name="Burman S."/>
            <person name="Martin R."/>
            <person name="Robert V."/>
            <person name="Thomas M."/>
            <person name="Miquel S."/>
            <person name="Chain F."/>
            <person name="Sokol H."/>
            <person name="Bermudez-Humaran L.G."/>
            <person name="Morrison M."/>
            <person name="Langella P."/>
            <person name="Azevedo V.A."/>
            <person name="Chatel J.M."/>
            <person name="Soares S."/>
        </authorList>
    </citation>
    <scope>NUCLEOTIDE SEQUENCE [LARGE SCALE GENOMIC DNA]</scope>
    <source>
        <strain evidence="3">CNCM I-4540</strain>
    </source>
</reference>
<evidence type="ECO:0000313" key="2">
    <source>
        <dbReference type="EMBL" id="PDX57156.1"/>
    </source>
</evidence>
<feature type="region of interest" description="Disordered" evidence="1">
    <location>
        <begin position="345"/>
        <end position="365"/>
    </location>
</feature>
<feature type="compositionally biased region" description="Basic and acidic residues" evidence="1">
    <location>
        <begin position="355"/>
        <end position="365"/>
    </location>
</feature>
<sequence length="365" mass="41980">MEEYNFQLVEKINQQVHVVQVPDTCSFWMIRTKSGAYYSEYIHSGYIAIGWNAVLQSNITQDTEEKLRQAVELNYADKRPGAAINKCYSFASEMQAGDLVMILGDKRVAFGIIGEYFEKQDIQDPIKKELEADAQIAAGFHKQNRIECPYVKRRKVQIIKEVEELRLTPMLARAMLNHHSLSTISDYAIPVLNTCFDLYVYNGETHAVFRVNTKRKIKGRDFATFCYYITEIFSVLNEDEDISITTNLNSPGDYVVAFSQGMDFIQEHWFAFLFIFAVLFGGSYEVSGLKIDIPSVRGLIKWVCNRKHDNSIKSLEAEKLKKEISGIDLDNELKRIQIAREKEESVLQKMPTDQELEKLQNHNPA</sequence>
<gene>
    <name evidence="2" type="ORF">CGS46_11470</name>
</gene>
<evidence type="ECO:0000256" key="1">
    <source>
        <dbReference type="SAM" id="MobiDB-lite"/>
    </source>
</evidence>
<dbReference type="Proteomes" id="UP000220752">
    <property type="component" value="Unassembled WGS sequence"/>
</dbReference>